<name>A0ABV2D634_9HYPH</name>
<dbReference type="EMBL" id="JBEWSZ010000001">
    <property type="protein sequence ID" value="MET2825495.1"/>
    <property type="molecule type" value="Genomic_DNA"/>
</dbReference>
<evidence type="ECO:0000313" key="2">
    <source>
        <dbReference type="EMBL" id="MET2825495.1"/>
    </source>
</evidence>
<evidence type="ECO:0000256" key="1">
    <source>
        <dbReference type="SAM" id="SignalP"/>
    </source>
</evidence>
<keyword evidence="3" id="KW-1185">Reference proteome</keyword>
<keyword evidence="1" id="KW-0732">Signal</keyword>
<proteinExistence type="predicted"/>
<dbReference type="Proteomes" id="UP001548832">
    <property type="component" value="Unassembled WGS sequence"/>
</dbReference>
<gene>
    <name evidence="2" type="ORF">ABVQ20_00730</name>
</gene>
<accession>A0ABV2D634</accession>
<evidence type="ECO:0008006" key="4">
    <source>
        <dbReference type="Google" id="ProtNLM"/>
    </source>
</evidence>
<feature type="signal peptide" evidence="1">
    <location>
        <begin position="1"/>
        <end position="21"/>
    </location>
</feature>
<evidence type="ECO:0000313" key="3">
    <source>
        <dbReference type="Proteomes" id="UP001548832"/>
    </source>
</evidence>
<feature type="chain" id="PRO_5045139052" description="Rap1a immunity protein domain-containing protein" evidence="1">
    <location>
        <begin position="22"/>
        <end position="108"/>
    </location>
</feature>
<sequence length="108" mass="11860">MPIRILLLSMCLAMVALPAGADEQETAGQFLARCQRPDPACRSEYEAGLQAVNEGQLACPPRIDVNAPITPWLDTMRRLVAEKPGLADGDKNILQLEAFMRLWPCPAK</sequence>
<protein>
    <recommendedName>
        <fullName evidence="4">Rap1a immunity protein domain-containing protein</fullName>
    </recommendedName>
</protein>
<reference evidence="2 3" key="1">
    <citation type="submission" date="2024-06" db="EMBL/GenBank/DDBJ databases">
        <authorList>
            <person name="Kim D.-U."/>
        </authorList>
    </citation>
    <scope>NUCLEOTIDE SEQUENCE [LARGE SCALE GENOMIC DNA]</scope>
    <source>
        <strain evidence="2 3">KACC15460</strain>
    </source>
</reference>
<comment type="caution">
    <text evidence="2">The sequence shown here is derived from an EMBL/GenBank/DDBJ whole genome shotgun (WGS) entry which is preliminary data.</text>
</comment>
<organism evidence="2 3">
    <name type="scientific">Mesorhizobium shangrilense</name>
    <dbReference type="NCBI Taxonomy" id="460060"/>
    <lineage>
        <taxon>Bacteria</taxon>
        <taxon>Pseudomonadati</taxon>
        <taxon>Pseudomonadota</taxon>
        <taxon>Alphaproteobacteria</taxon>
        <taxon>Hyphomicrobiales</taxon>
        <taxon>Phyllobacteriaceae</taxon>
        <taxon>Mesorhizobium</taxon>
    </lineage>
</organism>
<dbReference type="RefSeq" id="WP_354457589.1">
    <property type="nucleotide sequence ID" value="NZ_JBEWSZ010000001.1"/>
</dbReference>